<gene>
    <name evidence="2" type="ORF">AArcS_0915</name>
</gene>
<dbReference type="InterPro" id="IPR012340">
    <property type="entry name" value="NA-bd_OB-fold"/>
</dbReference>
<accession>A0A897MNK9</accession>
<dbReference type="InterPro" id="IPR052513">
    <property type="entry name" value="Thioester_dehydratase-like"/>
</dbReference>
<reference evidence="2" key="1">
    <citation type="submission" date="2020-11" db="EMBL/GenBank/DDBJ databases">
        <title>Carbohydrate-dependent, anaerobic sulfur respiration: A novel catabolism in halophilic archaea.</title>
        <authorList>
            <person name="Sorokin D.Y."/>
            <person name="Messina E."/>
            <person name="Smedile F."/>
            <person name="La Cono V."/>
            <person name="Hallsworth J.E."/>
            <person name="Yakimov M.M."/>
        </authorList>
    </citation>
    <scope>NUCLEOTIDE SEQUENCE</scope>
    <source>
        <strain evidence="2">AArc-S</strain>
    </source>
</reference>
<evidence type="ECO:0000313" key="2">
    <source>
        <dbReference type="EMBL" id="QSG02137.1"/>
    </source>
</evidence>
<dbReference type="Proteomes" id="UP000663586">
    <property type="component" value="Chromosome"/>
</dbReference>
<dbReference type="InterPro" id="IPR002878">
    <property type="entry name" value="ChsH2_C"/>
</dbReference>
<evidence type="ECO:0000313" key="3">
    <source>
        <dbReference type="Proteomes" id="UP000663586"/>
    </source>
</evidence>
<name>A0A897MNK9_9EURY</name>
<dbReference type="SUPFAM" id="SSF50249">
    <property type="entry name" value="Nucleic acid-binding proteins"/>
    <property type="match status" value="1"/>
</dbReference>
<dbReference type="RefSeq" id="WP_238479261.1">
    <property type="nucleotide sequence ID" value="NZ_CP064786.1"/>
</dbReference>
<dbReference type="PANTHER" id="PTHR34075">
    <property type="entry name" value="BLR3430 PROTEIN"/>
    <property type="match status" value="1"/>
</dbReference>
<evidence type="ECO:0000259" key="1">
    <source>
        <dbReference type="Pfam" id="PF01796"/>
    </source>
</evidence>
<keyword evidence="3" id="KW-1185">Reference proteome</keyword>
<dbReference type="AlphaFoldDB" id="A0A897MNK9"/>
<proteinExistence type="predicted"/>
<protein>
    <submittedName>
        <fullName evidence="2">OB-fold domain and Zn-ribbon containing protein,possible acyl-CoA-binding protein</fullName>
    </submittedName>
</protein>
<dbReference type="Pfam" id="PF01796">
    <property type="entry name" value="OB_ChsH2_C"/>
    <property type="match status" value="1"/>
</dbReference>
<dbReference type="KEGG" id="hara:AArcS_0915"/>
<organism evidence="2 3">
    <name type="scientific">Natranaeroarchaeum sulfidigenes</name>
    <dbReference type="NCBI Taxonomy" id="2784880"/>
    <lineage>
        <taxon>Archaea</taxon>
        <taxon>Methanobacteriati</taxon>
        <taxon>Methanobacteriota</taxon>
        <taxon>Stenosarchaea group</taxon>
        <taxon>Halobacteria</taxon>
        <taxon>Halobacteriales</taxon>
        <taxon>Natronoarchaeaceae</taxon>
        <taxon>Natranaeroarchaeum</taxon>
    </lineage>
</organism>
<feature type="domain" description="ChsH2 C-terminal OB-fold" evidence="1">
    <location>
        <begin position="55"/>
        <end position="115"/>
    </location>
</feature>
<dbReference type="PANTHER" id="PTHR34075:SF5">
    <property type="entry name" value="BLR3430 PROTEIN"/>
    <property type="match status" value="1"/>
</dbReference>
<sequence length="131" mass="14064">MSDGNGSARDREYDDVIDAIAEGEGYYLECTEGHGSLPPRRLCPECGDDDLRKSPLPDTGSVDTYTETEVPAPAFADDAPYILAIADFGPVRLTGQVPGVDPESISVGDRVTVTTAKSKTTGERLLAFRKR</sequence>
<dbReference type="GeneID" id="70684301"/>
<dbReference type="EMBL" id="CP064786">
    <property type="protein sequence ID" value="QSG02137.1"/>
    <property type="molecule type" value="Genomic_DNA"/>
</dbReference>